<dbReference type="EMBL" id="CACTIH010005445">
    <property type="protein sequence ID" value="CAA2993112.1"/>
    <property type="molecule type" value="Genomic_DNA"/>
</dbReference>
<dbReference type="Gramene" id="OE9A042991T1">
    <property type="protein sequence ID" value="OE9A042991C1"/>
    <property type="gene ID" value="OE9A042991"/>
</dbReference>
<organism evidence="2 3">
    <name type="scientific">Olea europaea subsp. europaea</name>
    <dbReference type="NCBI Taxonomy" id="158383"/>
    <lineage>
        <taxon>Eukaryota</taxon>
        <taxon>Viridiplantae</taxon>
        <taxon>Streptophyta</taxon>
        <taxon>Embryophyta</taxon>
        <taxon>Tracheophyta</taxon>
        <taxon>Spermatophyta</taxon>
        <taxon>Magnoliopsida</taxon>
        <taxon>eudicotyledons</taxon>
        <taxon>Gunneridae</taxon>
        <taxon>Pentapetalae</taxon>
        <taxon>asterids</taxon>
        <taxon>lamiids</taxon>
        <taxon>Lamiales</taxon>
        <taxon>Oleaceae</taxon>
        <taxon>Oleeae</taxon>
        <taxon>Olea</taxon>
    </lineage>
</organism>
<proteinExistence type="predicted"/>
<feature type="region of interest" description="Disordered" evidence="1">
    <location>
        <begin position="1"/>
        <end position="23"/>
    </location>
</feature>
<evidence type="ECO:0000313" key="2">
    <source>
        <dbReference type="EMBL" id="CAA2993112.1"/>
    </source>
</evidence>
<gene>
    <name evidence="2" type="ORF">OLEA9_A042991</name>
</gene>
<feature type="region of interest" description="Disordered" evidence="1">
    <location>
        <begin position="78"/>
        <end position="97"/>
    </location>
</feature>
<evidence type="ECO:0000313" key="3">
    <source>
        <dbReference type="Proteomes" id="UP000594638"/>
    </source>
</evidence>
<evidence type="ECO:0000256" key="1">
    <source>
        <dbReference type="SAM" id="MobiDB-lite"/>
    </source>
</evidence>
<reference evidence="2 3" key="1">
    <citation type="submission" date="2019-12" db="EMBL/GenBank/DDBJ databases">
        <authorList>
            <person name="Alioto T."/>
            <person name="Alioto T."/>
            <person name="Gomez Garrido J."/>
        </authorList>
    </citation>
    <scope>NUCLEOTIDE SEQUENCE [LARGE SCALE GENOMIC DNA]</scope>
</reference>
<dbReference type="Proteomes" id="UP000594638">
    <property type="component" value="Unassembled WGS sequence"/>
</dbReference>
<sequence length="110" mass="12640">MIQSENSSIPTKTKTLKRHGRKTSRMMVRLTQTVANMAIDLQHVDVENSTISQFLMYQGHAFPSHIEEESKKRVNVMSRSQCAPRSPTKPLTRLSAQRRDAYYYPNMGIV</sequence>
<name>A0A8S0SL57_OLEEU</name>
<keyword evidence="3" id="KW-1185">Reference proteome</keyword>
<protein>
    <submittedName>
        <fullName evidence="2">Uncharacterized protein</fullName>
    </submittedName>
</protein>
<dbReference type="AlphaFoldDB" id="A0A8S0SL57"/>
<feature type="compositionally biased region" description="Polar residues" evidence="1">
    <location>
        <begin position="1"/>
        <end position="13"/>
    </location>
</feature>
<accession>A0A8S0SL57</accession>
<comment type="caution">
    <text evidence="2">The sequence shown here is derived from an EMBL/GenBank/DDBJ whole genome shotgun (WGS) entry which is preliminary data.</text>
</comment>
<feature type="compositionally biased region" description="Basic residues" evidence="1">
    <location>
        <begin position="14"/>
        <end position="23"/>
    </location>
</feature>